<dbReference type="EMBL" id="DRTU01000312">
    <property type="protein sequence ID" value="HHI01338.1"/>
    <property type="molecule type" value="Genomic_DNA"/>
</dbReference>
<dbReference type="Pfam" id="PF09847">
    <property type="entry name" value="12TM_1"/>
    <property type="match status" value="1"/>
</dbReference>
<dbReference type="AlphaFoldDB" id="A0A7C5JYQ1"/>
<feature type="transmembrane region" description="Helical" evidence="1">
    <location>
        <begin position="114"/>
        <end position="139"/>
    </location>
</feature>
<feature type="transmembrane region" description="Helical" evidence="1">
    <location>
        <begin position="67"/>
        <end position="86"/>
    </location>
</feature>
<feature type="transmembrane region" description="Helical" evidence="1">
    <location>
        <begin position="376"/>
        <end position="401"/>
    </location>
</feature>
<feature type="transmembrane region" description="Helical" evidence="1">
    <location>
        <begin position="407"/>
        <end position="428"/>
    </location>
</feature>
<protein>
    <submittedName>
        <fullName evidence="2">Uncharacterized protein</fullName>
    </submittedName>
</protein>
<reference evidence="2" key="1">
    <citation type="journal article" date="2020" name="mSystems">
        <title>Genome- and Community-Level Interaction Insights into Carbon Utilization and Element Cycling Functions of Hydrothermarchaeota in Hydrothermal Sediment.</title>
        <authorList>
            <person name="Zhou Z."/>
            <person name="Liu Y."/>
            <person name="Xu W."/>
            <person name="Pan J."/>
            <person name="Luo Z.H."/>
            <person name="Li M."/>
        </authorList>
    </citation>
    <scope>NUCLEOTIDE SEQUENCE [LARGE SCALE GENOMIC DNA]</scope>
    <source>
        <strain evidence="2">HyVt-93</strain>
    </source>
</reference>
<dbReference type="InterPro" id="IPR018646">
    <property type="entry name" value="12TM_1"/>
</dbReference>
<keyword evidence="1" id="KW-0812">Transmembrane</keyword>
<proteinExistence type="predicted"/>
<dbReference type="Proteomes" id="UP000886217">
    <property type="component" value="Unassembled WGS sequence"/>
</dbReference>
<sequence>MLRILYRELHYLLAKRNPLIANDDKQFQKAIKNAMNIKRGIGLQVLGFLPFGLLMASTLAFTDEKLVLSSLMVSLALIPFVFAMYVTTVQTSYILSVGLFEPLKLLPIRMGSRYLSALLLLEISPSLATVLPSALVLLMKYPLSGFLAILWLLLGLFLGHTLGLVLVNFFSLRIHQRASRGHSLRSFARVVMFLLFIGMFMMMNYLQYYIRRHSGEVAGIVERYFIAYPFAVSSIFDPLRSIGLFLGYSIAFGFVYYLTLKGVWNKILEPPVVSERRSISKFKVSPKGKVLALVSKDFKIFLRKPAMLVAFLFPIYIIFPMLISALQRGKLGLEDLFPVIFMIGLFSVPGADAVLKVEGKNLDFLKTLPIKKRDFVVAKVISMTIIPTFLALSLVFLGLYYDPKTFVLFPYALFLPFIASSITMLYFFRYKGEELGIPELKWLQIILMFILVGMVFGIIALPIFISSSIIESQA</sequence>
<keyword evidence="1" id="KW-0472">Membrane</keyword>
<dbReference type="InterPro" id="IPR054100">
    <property type="entry name" value="12TM_1_arc"/>
</dbReference>
<gene>
    <name evidence="2" type="ORF">ENL40_07770</name>
</gene>
<feature type="transmembrane region" description="Helical" evidence="1">
    <location>
        <begin position="242"/>
        <end position="260"/>
    </location>
</feature>
<feature type="transmembrane region" description="Helical" evidence="1">
    <location>
        <begin position="41"/>
        <end position="61"/>
    </location>
</feature>
<accession>A0A7C5JYQ1</accession>
<feature type="transmembrane region" description="Helical" evidence="1">
    <location>
        <begin position="306"/>
        <end position="324"/>
    </location>
</feature>
<comment type="caution">
    <text evidence="2">The sequence shown here is derived from an EMBL/GenBank/DDBJ whole genome shotgun (WGS) entry which is preliminary data.</text>
</comment>
<feature type="transmembrane region" description="Helical" evidence="1">
    <location>
        <begin position="190"/>
        <end position="210"/>
    </location>
</feature>
<evidence type="ECO:0000256" key="1">
    <source>
        <dbReference type="SAM" id="Phobius"/>
    </source>
</evidence>
<dbReference type="PIRSF" id="PIRSF018875">
    <property type="entry name" value="UCP018875_ABC_perm"/>
    <property type="match status" value="1"/>
</dbReference>
<feature type="non-terminal residue" evidence="2">
    <location>
        <position position="474"/>
    </location>
</feature>
<evidence type="ECO:0000313" key="2">
    <source>
        <dbReference type="EMBL" id="HHI01338.1"/>
    </source>
</evidence>
<feature type="transmembrane region" description="Helical" evidence="1">
    <location>
        <begin position="145"/>
        <end position="170"/>
    </location>
</feature>
<name>A0A7C5JYQ1_THELI</name>
<keyword evidence="1" id="KW-1133">Transmembrane helix</keyword>
<feature type="transmembrane region" description="Helical" evidence="1">
    <location>
        <begin position="440"/>
        <end position="465"/>
    </location>
</feature>
<feature type="transmembrane region" description="Helical" evidence="1">
    <location>
        <begin position="336"/>
        <end position="355"/>
    </location>
</feature>
<organism evidence="2">
    <name type="scientific">Thermococcus litoralis</name>
    <dbReference type="NCBI Taxonomy" id="2265"/>
    <lineage>
        <taxon>Archaea</taxon>
        <taxon>Methanobacteriati</taxon>
        <taxon>Methanobacteriota</taxon>
        <taxon>Thermococci</taxon>
        <taxon>Thermococcales</taxon>
        <taxon>Thermococcaceae</taxon>
        <taxon>Thermococcus</taxon>
    </lineage>
</organism>